<keyword evidence="2" id="KW-1185">Reference proteome</keyword>
<dbReference type="PANTHER" id="PTHR34070:SF1">
    <property type="entry name" value="DNA ALKYLATION REPAIR PROTEIN"/>
    <property type="match status" value="1"/>
</dbReference>
<reference evidence="1 2" key="1">
    <citation type="submission" date="2020-02" db="EMBL/GenBank/DDBJ databases">
        <title>Sequencing the genomes of 1000 actinobacteria strains.</title>
        <authorList>
            <person name="Klenk H.-P."/>
        </authorList>
    </citation>
    <scope>NUCLEOTIDE SEQUENCE [LARGE SCALE GENOMIC DNA]</scope>
    <source>
        <strain evidence="1 2">DSM 19609</strain>
    </source>
</reference>
<dbReference type="Pfam" id="PF08713">
    <property type="entry name" value="DNA_alkylation"/>
    <property type="match status" value="1"/>
</dbReference>
<dbReference type="InterPro" id="IPR014825">
    <property type="entry name" value="DNA_alkylation"/>
</dbReference>
<dbReference type="PANTHER" id="PTHR34070">
    <property type="entry name" value="ARMADILLO-TYPE FOLD"/>
    <property type="match status" value="1"/>
</dbReference>
<dbReference type="SUPFAM" id="SSF48371">
    <property type="entry name" value="ARM repeat"/>
    <property type="match status" value="1"/>
</dbReference>
<dbReference type="RefSeq" id="WP_167170074.1">
    <property type="nucleotide sequence ID" value="NZ_BAAAOO010000009.1"/>
</dbReference>
<accession>A0ABX0SLJ7</accession>
<proteinExistence type="predicted"/>
<evidence type="ECO:0000313" key="2">
    <source>
        <dbReference type="Proteomes" id="UP000749311"/>
    </source>
</evidence>
<gene>
    <name evidence="1" type="ORF">FB473_002885</name>
</gene>
<evidence type="ECO:0000313" key="1">
    <source>
        <dbReference type="EMBL" id="NIH58193.1"/>
    </source>
</evidence>
<organism evidence="1 2">
    <name type="scientific">Brooklawnia cerclae</name>
    <dbReference type="NCBI Taxonomy" id="349934"/>
    <lineage>
        <taxon>Bacteria</taxon>
        <taxon>Bacillati</taxon>
        <taxon>Actinomycetota</taxon>
        <taxon>Actinomycetes</taxon>
        <taxon>Propionibacteriales</taxon>
        <taxon>Propionibacteriaceae</taxon>
        <taxon>Brooklawnia</taxon>
    </lineage>
</organism>
<dbReference type="Gene3D" id="1.25.10.90">
    <property type="match status" value="1"/>
</dbReference>
<protein>
    <submittedName>
        <fullName evidence="1">3-methyladenine DNA glycosylase AlkD</fullName>
    </submittedName>
</protein>
<name>A0ABX0SLJ7_9ACTN</name>
<comment type="caution">
    <text evidence="1">The sequence shown here is derived from an EMBL/GenBank/DDBJ whole genome shotgun (WGS) entry which is preliminary data.</text>
</comment>
<dbReference type="InterPro" id="IPR016024">
    <property type="entry name" value="ARM-type_fold"/>
</dbReference>
<sequence>MTTAGQLADDIRTELAASADPQRAEQVQAYLKSTLPCYGVPVPRVRLIARRALQGAPDLGRDDWIAAIAALWDGAVHHEECTAAIEIADARRSWAAPDLMPLYRHMAVTGAWWDLVDPLASHLVAEVLRRYPDESATIREWARADDPWLRRVAVLSQVAFGRDTDTDLLRDVLEQNLFDSPFGTGFFIRKAVGWALRAYVPTDAAWVREFVAEHDDRLSTLSRREALRLLD</sequence>
<dbReference type="EMBL" id="JAAMOZ010000002">
    <property type="protein sequence ID" value="NIH58193.1"/>
    <property type="molecule type" value="Genomic_DNA"/>
</dbReference>
<dbReference type="Proteomes" id="UP000749311">
    <property type="component" value="Unassembled WGS sequence"/>
</dbReference>